<organism evidence="1 2">
    <name type="scientific">Mycena chlorophos</name>
    <name type="common">Agaric fungus</name>
    <name type="synonym">Agaricus chlorophos</name>
    <dbReference type="NCBI Taxonomy" id="658473"/>
    <lineage>
        <taxon>Eukaryota</taxon>
        <taxon>Fungi</taxon>
        <taxon>Dikarya</taxon>
        <taxon>Basidiomycota</taxon>
        <taxon>Agaricomycotina</taxon>
        <taxon>Agaricomycetes</taxon>
        <taxon>Agaricomycetidae</taxon>
        <taxon>Agaricales</taxon>
        <taxon>Marasmiineae</taxon>
        <taxon>Mycenaceae</taxon>
        <taxon>Mycena</taxon>
    </lineage>
</organism>
<evidence type="ECO:0000313" key="2">
    <source>
        <dbReference type="Proteomes" id="UP000815677"/>
    </source>
</evidence>
<accession>A0ABQ0LMV7</accession>
<dbReference type="Proteomes" id="UP000815677">
    <property type="component" value="Unassembled WGS sequence"/>
</dbReference>
<dbReference type="EMBL" id="DF847425">
    <property type="protein sequence ID" value="GAT51847.1"/>
    <property type="molecule type" value="Genomic_DNA"/>
</dbReference>
<gene>
    <name evidence="1" type="ORF">MCHLO_08953</name>
</gene>
<proteinExistence type="predicted"/>
<sequence length="170" mass="18226">MLPAPTSARRSLSRWLHSLPTSACDRPPSYLSRAARHTLLNHAQPAPIPSAQPLPAPLQLTTTGSFFASSTDHVIEKSLCGWDDAAPCASMARLKLPHALDVSCILQPSLARNSPTVLPFLVPSGPPALTPLAIPVHGNPLFLQGKPYPWRPDTPADLLGRSFLVVELPN</sequence>
<keyword evidence="2" id="KW-1185">Reference proteome</keyword>
<protein>
    <submittedName>
        <fullName evidence="1">Uncharacterized protein</fullName>
    </submittedName>
</protein>
<name>A0ABQ0LMV7_MYCCL</name>
<evidence type="ECO:0000313" key="1">
    <source>
        <dbReference type="EMBL" id="GAT51847.1"/>
    </source>
</evidence>
<reference evidence="1" key="1">
    <citation type="submission" date="2014-09" db="EMBL/GenBank/DDBJ databases">
        <title>Genome sequence of the luminous mushroom Mycena chlorophos for searching fungal bioluminescence genes.</title>
        <authorList>
            <person name="Tanaka Y."/>
            <person name="Kasuga D."/>
            <person name="Oba Y."/>
            <person name="Hase S."/>
            <person name="Sato K."/>
            <person name="Oba Y."/>
            <person name="Sakakibara Y."/>
        </authorList>
    </citation>
    <scope>NUCLEOTIDE SEQUENCE</scope>
</reference>